<gene>
    <name evidence="3" type="ORF">C823_05168</name>
</gene>
<organism evidence="3 4">
    <name type="scientific">Eubacterium plexicaudatum ASF492</name>
    <dbReference type="NCBI Taxonomy" id="1235802"/>
    <lineage>
        <taxon>Bacteria</taxon>
        <taxon>Bacillati</taxon>
        <taxon>Bacillota</taxon>
        <taxon>Clostridia</taxon>
        <taxon>Eubacteriales</taxon>
        <taxon>Eubacteriaceae</taxon>
        <taxon>Eubacterium</taxon>
    </lineage>
</organism>
<dbReference type="EMBL" id="AQFT01000149">
    <property type="protein sequence ID" value="EMZ20180.1"/>
    <property type="molecule type" value="Genomic_DNA"/>
</dbReference>
<name>N2A293_9FIRM</name>
<feature type="transmembrane region" description="Helical" evidence="1">
    <location>
        <begin position="273"/>
        <end position="295"/>
    </location>
</feature>
<proteinExistence type="predicted"/>
<keyword evidence="1" id="KW-0812">Transmembrane</keyword>
<reference evidence="3 4" key="1">
    <citation type="journal article" date="2014" name="Genome Announc.">
        <title>Draft genome sequences of the altered schaedler flora, a defined bacterial community from gnotobiotic mice.</title>
        <authorList>
            <person name="Wannemuehler M.J."/>
            <person name="Overstreet A.M."/>
            <person name="Ward D.V."/>
            <person name="Phillips G.J."/>
        </authorList>
    </citation>
    <scope>NUCLEOTIDE SEQUENCE [LARGE SCALE GENOMIC DNA]</scope>
    <source>
        <strain evidence="3 4">ASF492</strain>
    </source>
</reference>
<dbReference type="SUPFAM" id="SSF55874">
    <property type="entry name" value="ATPase domain of HSP90 chaperone/DNA topoisomerase II/histidine kinase"/>
    <property type="match status" value="1"/>
</dbReference>
<sequence length="614" mass="68855">MKYIKYILPILVAVSFAAAVCAGVWRFGFPTNSSTVDKIDSVWEYTTDSGQKGTLTLPEVLFLPKGTGEIRLTTTLPEWTGEAYVLQFVSIQQSVEVRVDGEKRYTYGTLPEAEDFVYRSAHHINQVVLEQKDSGGEVTLIYRAPPLFLPELGHLREMQIGSMNDLTLYRFGMGAPYLIVSFFVILTILLSLALLITYRGMPLWENLSLLLLAVVAIVFLNSENNALWSVVRYSPVLPAFMDWLFFYIDPLVQFTAWLALYAKGWRLRGIWRWMSFFLGGYLGMTVLSLAGLLNFNLSRPFFSIVGCFFTLFWIKNHTGPQREGGDRPKTGFPLSVLVLLAGYYLDYMKYLLTFLPVNASLPVFLQLKLPLQFFTGIASVFFSVIALKETMDQLAKRKADMEVEAETAMLLAEYAKQQYESIVQRDISLRSIKHDMQFYFRTVSAMLADGRIEEAERYVADLGDTVAVLRISPWCADYVANISIGWYADQFAQQGIPFSVDATIPEVREEVHSGINCILSNALQNALEGCAGQADPFVRLSARPKGNDLLIRIENRCSSELSGLQDFPTTKHGEGHGLGIAGMKAAAKRQNGYFKASAKEGVFRVDVVLCGVFV</sequence>
<dbReference type="Pfam" id="PF14501">
    <property type="entry name" value="HATPase_c_5"/>
    <property type="match status" value="1"/>
</dbReference>
<dbReference type="InterPro" id="IPR036890">
    <property type="entry name" value="HATPase_C_sf"/>
</dbReference>
<evidence type="ECO:0000313" key="3">
    <source>
        <dbReference type="EMBL" id="EMZ20180.1"/>
    </source>
</evidence>
<protein>
    <recommendedName>
        <fullName evidence="2">Sensor histidine kinase NatK-like C-terminal domain-containing protein</fullName>
    </recommendedName>
</protein>
<dbReference type="OrthoDB" id="9156435at2"/>
<dbReference type="Proteomes" id="UP000012589">
    <property type="component" value="Unassembled WGS sequence"/>
</dbReference>
<feature type="transmembrane region" description="Helical" evidence="1">
    <location>
        <begin position="301"/>
        <end position="318"/>
    </location>
</feature>
<feature type="domain" description="Sensor histidine kinase NatK-like C-terminal" evidence="2">
    <location>
        <begin position="515"/>
        <end position="609"/>
    </location>
</feature>
<keyword evidence="1" id="KW-1133">Transmembrane helix</keyword>
<accession>N2A293</accession>
<dbReference type="PATRIC" id="fig|1235802.3.peg.5455"/>
<evidence type="ECO:0000256" key="1">
    <source>
        <dbReference type="SAM" id="Phobius"/>
    </source>
</evidence>
<keyword evidence="4" id="KW-1185">Reference proteome</keyword>
<dbReference type="HOGENOM" id="CLU_444643_0_0_9"/>
<feature type="transmembrane region" description="Helical" evidence="1">
    <location>
        <begin position="330"/>
        <end position="347"/>
    </location>
</feature>
<feature type="transmembrane region" description="Helical" evidence="1">
    <location>
        <begin position="203"/>
        <end position="220"/>
    </location>
</feature>
<dbReference type="AlphaFoldDB" id="N2A293"/>
<evidence type="ECO:0000313" key="4">
    <source>
        <dbReference type="Proteomes" id="UP000012589"/>
    </source>
</evidence>
<dbReference type="Gene3D" id="3.30.565.10">
    <property type="entry name" value="Histidine kinase-like ATPase, C-terminal domain"/>
    <property type="match status" value="1"/>
</dbReference>
<feature type="transmembrane region" description="Helical" evidence="1">
    <location>
        <begin position="240"/>
        <end position="261"/>
    </location>
</feature>
<comment type="caution">
    <text evidence="3">The sequence shown here is derived from an EMBL/GenBank/DDBJ whole genome shotgun (WGS) entry which is preliminary data.</text>
</comment>
<dbReference type="InterPro" id="IPR032834">
    <property type="entry name" value="NatK-like_C"/>
</dbReference>
<dbReference type="STRING" id="1235802.C823_05168"/>
<feature type="transmembrane region" description="Helical" evidence="1">
    <location>
        <begin position="7"/>
        <end position="28"/>
    </location>
</feature>
<keyword evidence="1" id="KW-0472">Membrane</keyword>
<feature type="transmembrane region" description="Helical" evidence="1">
    <location>
        <begin position="175"/>
        <end position="196"/>
    </location>
</feature>
<feature type="transmembrane region" description="Helical" evidence="1">
    <location>
        <begin position="367"/>
        <end position="387"/>
    </location>
</feature>
<evidence type="ECO:0000259" key="2">
    <source>
        <dbReference type="Pfam" id="PF14501"/>
    </source>
</evidence>
<dbReference type="eggNOG" id="COG3290">
    <property type="taxonomic scope" value="Bacteria"/>
</dbReference>